<dbReference type="Pfam" id="PF00353">
    <property type="entry name" value="HemolysinCabind"/>
    <property type="match status" value="15"/>
</dbReference>
<dbReference type="InterPro" id="IPR018247">
    <property type="entry name" value="EF_Hand_1_Ca_BS"/>
</dbReference>
<dbReference type="GO" id="GO:0005576">
    <property type="term" value="C:extracellular region"/>
    <property type="evidence" value="ECO:0007669"/>
    <property type="project" value="UniProtKB-SubCell"/>
</dbReference>
<dbReference type="InterPro" id="IPR003995">
    <property type="entry name" value="RTX_toxin_determinant-A"/>
</dbReference>
<keyword evidence="4" id="KW-0800">Toxin</keyword>
<dbReference type="PANTHER" id="PTHR38340:SF1">
    <property type="entry name" value="S-LAYER PROTEIN"/>
    <property type="match status" value="1"/>
</dbReference>
<organism evidence="10 11">
    <name type="scientific">Phaeobacter inhibens</name>
    <dbReference type="NCBI Taxonomy" id="221822"/>
    <lineage>
        <taxon>Bacteria</taxon>
        <taxon>Pseudomonadati</taxon>
        <taxon>Pseudomonadota</taxon>
        <taxon>Alphaproteobacteria</taxon>
        <taxon>Rhodobacterales</taxon>
        <taxon>Roseobacteraceae</taxon>
        <taxon>Phaeobacter</taxon>
    </lineage>
</organism>
<dbReference type="Proteomes" id="UP000236447">
    <property type="component" value="Plasmid pP88_b"/>
</dbReference>
<dbReference type="PROSITE" id="PS00018">
    <property type="entry name" value="EF_HAND_1"/>
    <property type="match status" value="1"/>
</dbReference>
<dbReference type="Gene3D" id="2.150.10.10">
    <property type="entry name" value="Serralysin-like metalloprotease, C-terminal"/>
    <property type="match status" value="12"/>
</dbReference>
<dbReference type="PRINTS" id="PR01488">
    <property type="entry name" value="RTXTOXINA"/>
</dbReference>
<dbReference type="GO" id="GO:0016020">
    <property type="term" value="C:membrane"/>
    <property type="evidence" value="ECO:0007669"/>
    <property type="project" value="UniProtKB-SubCell"/>
</dbReference>
<feature type="domain" description="PA14" evidence="9">
    <location>
        <begin position="1289"/>
        <end position="1427"/>
    </location>
</feature>
<evidence type="ECO:0000256" key="2">
    <source>
        <dbReference type="ARBA" id="ARBA00004613"/>
    </source>
</evidence>
<feature type="region of interest" description="Disordered" evidence="8">
    <location>
        <begin position="1118"/>
        <end position="1138"/>
    </location>
</feature>
<dbReference type="SUPFAM" id="SSF51120">
    <property type="entry name" value="beta-Roll"/>
    <property type="match status" value="8"/>
</dbReference>
<dbReference type="EMBL" id="CP010727">
    <property type="protein sequence ID" value="AUR01366.1"/>
    <property type="molecule type" value="Genomic_DNA"/>
</dbReference>
<dbReference type="InterPro" id="IPR050557">
    <property type="entry name" value="RTX_toxin/Mannuronan_C5-epim"/>
</dbReference>
<dbReference type="PANTHER" id="PTHR38340">
    <property type="entry name" value="S-LAYER PROTEIN"/>
    <property type="match status" value="1"/>
</dbReference>
<keyword evidence="7" id="KW-0472">Membrane</keyword>
<evidence type="ECO:0000256" key="8">
    <source>
        <dbReference type="SAM" id="MobiDB-lite"/>
    </source>
</evidence>
<evidence type="ECO:0000256" key="1">
    <source>
        <dbReference type="ARBA" id="ARBA00004370"/>
    </source>
</evidence>
<dbReference type="SMART" id="SM00758">
    <property type="entry name" value="PA14"/>
    <property type="match status" value="1"/>
</dbReference>
<dbReference type="Pfam" id="PF07691">
    <property type="entry name" value="PA14"/>
    <property type="match status" value="1"/>
</dbReference>
<keyword evidence="6" id="KW-0843">Virulence</keyword>
<proteinExistence type="predicted"/>
<dbReference type="RefSeq" id="WP_102884528.1">
    <property type="nucleotide sequence ID" value="NZ_CP010727.1"/>
</dbReference>
<evidence type="ECO:0000256" key="7">
    <source>
        <dbReference type="ARBA" id="ARBA00023136"/>
    </source>
</evidence>
<evidence type="ECO:0000256" key="3">
    <source>
        <dbReference type="ARBA" id="ARBA00022525"/>
    </source>
</evidence>
<keyword evidence="3" id="KW-0964">Secreted</keyword>
<dbReference type="InterPro" id="IPR011658">
    <property type="entry name" value="PA14_dom"/>
</dbReference>
<dbReference type="GO" id="GO:0090729">
    <property type="term" value="F:toxin activity"/>
    <property type="evidence" value="ECO:0007669"/>
    <property type="project" value="UniProtKB-KW"/>
</dbReference>
<dbReference type="InterPro" id="IPR037524">
    <property type="entry name" value="PA14/GLEYA"/>
</dbReference>
<evidence type="ECO:0000313" key="11">
    <source>
        <dbReference type="Proteomes" id="UP000236447"/>
    </source>
</evidence>
<comment type="subcellular location">
    <subcellularLocation>
        <location evidence="1">Membrane</location>
    </subcellularLocation>
    <subcellularLocation>
        <location evidence="2">Secreted</location>
    </subcellularLocation>
</comment>
<protein>
    <submittedName>
        <fullName evidence="10">Hemolysin-type calcium-binding protein repeat protein (2 copies)/Hint domain protein</fullName>
    </submittedName>
</protein>
<keyword evidence="10" id="KW-0614">Plasmid</keyword>
<keyword evidence="5" id="KW-0677">Repeat</keyword>
<evidence type="ECO:0000259" key="9">
    <source>
        <dbReference type="PROSITE" id="PS51820"/>
    </source>
</evidence>
<feature type="region of interest" description="Disordered" evidence="8">
    <location>
        <begin position="707"/>
        <end position="753"/>
    </location>
</feature>
<accession>A0A2I7KFK5</accession>
<dbReference type="PROSITE" id="PS51820">
    <property type="entry name" value="PA14"/>
    <property type="match status" value="1"/>
</dbReference>
<dbReference type="PROSITE" id="PS00330">
    <property type="entry name" value="HEMOLYSIN_CALCIUM"/>
    <property type="match status" value="11"/>
</dbReference>
<reference evidence="10 11" key="2">
    <citation type="journal article" date="2017" name="Genome Biol. Evol.">
        <title>Trajectories and Drivers of Genome Evolution in Surface-Associated Marine Phaeobacter.</title>
        <authorList>
            <person name="Freese H.M."/>
            <person name="Sikorski J."/>
            <person name="Bunk B."/>
            <person name="Scheuner C."/>
            <person name="Meier-Kolthoff J.P."/>
            <person name="Sproer C."/>
            <person name="Gram L."/>
            <person name="Overmann J."/>
        </authorList>
    </citation>
    <scope>NUCLEOTIDE SEQUENCE [LARGE SCALE GENOMIC DNA]</scope>
    <source>
        <strain evidence="10 11">P88</strain>
        <plasmid evidence="11">pp88_b</plasmid>
    </source>
</reference>
<evidence type="ECO:0000313" key="10">
    <source>
        <dbReference type="EMBL" id="AUR01366.1"/>
    </source>
</evidence>
<evidence type="ECO:0000256" key="4">
    <source>
        <dbReference type="ARBA" id="ARBA00022656"/>
    </source>
</evidence>
<sequence length="1682" mass="174438">MSDRVSEFSVYVGDGPVYQDAFKRENYTKHSKPISGVPGASVTTTYSTNHITGEKSVSRKVEFDTQIGPKVTVDLKNHEVAGQLSRGPFSVGLTSEFDITIKVGVTTKNLPKGLPNGETVEVGVKGEVNIPGATKNIFVFGEYSERVFVGLDRVIEDYLMGGINPLSYPGSLNFSENHNVILPGNNPSITTTLYYNEDRQLVSAEIEHLEGNHPDIVEVHADGTKTYHYTRPDGVSEEGLNTYTVQGPDLSRPASWAGANTSNGDYGDPNAAGPGEARPLIIDLDNDGIQAATNVAVSFDMDGDGFKENTPWVHPDDAFIVLDLNADGTRGNGDGQIDQAEELVFSLWGEEGDTDLQALQSAFDSDHNWVLDSNDGAIWRELKVWQDSNQNGLVDTNELRSLAAESIESIQLWHGDASSQKPISLADSDTGFANDSDDVTIYGVTLQGTSVAHRTDGSAMEIGDMSFLTSDLGYREIETDFGTRIEFETGEVLQYAYLEGKSFENVDLDDLALDGAQGDDDANLLDAGGHSRVVQIAGDEGNDTVVGGNNDDFLSGDDGVDAIRGGNGNDLIFADAADFGAGGHVAGGVGFDTLRLVGATGINIVLADHELEAAYGADTIEGVSGAASDTLSGVGLDVDLVIDGRGGDDSIIGGLAGDHLNGGDGRDTMRGGNGGDLISGGADNDVVLAQNGDDLAFGGLGNDRIEGGNGDDFVSGGEGDDTLSGDSHDDIVSGDAGNDQLDGGSGDDTLRGGEGNDTLSFWLGDDSLEGGDGDDRFVVSDAGYGNVPTIGWAVLQGGKGNDTAYIDLPSSNYSLQKVLSGTSTNQWQIVWFDAVGGAVSIVDLQDIETLEFSDGVTHTLSTNIEADTAENYSRTNNHIVYGDSSFQTRHGVRIGDEYGWEYGHRESREQRNSDGVETYSVWITDLHEFHLDGETGNDFLVGQLDHGDLVIGGEGADVVYGAGGDDTLRGGSGSDRIHGDTGNDLVNGGSGADDIKGGAGNDTLFGNTGSDVLHGEDGNDLINGNSGDDYLTGGADDDTLFGNDGTDTLFGGLGQDHLLGGNGADLLSGNEGNDSLEGKAGSDMLYGGAGNDTLDGGQGFDALYGGDGDDDLDGGLEDDWLSGGSGADTLKGGDGRDVLNGGEGADVLNGGGGLLDAASYQGSAEAVQIDLAANTAGGGDAAGDVLSNIENVIGSDHDDVLAGNDIDNVLEGADGDDTLNGGAGHDSFIGGDGNDNITGGEGDDRAWGDKGNDLFNAGEGDDQFFGGEGSDTVFGSGGNDTLVGDAAGASLKGLYYQYYSAQLSDLNQIATSDVANTGMASDLNVEEINIRHGSGDFFGLQLHGRLEIDVAGNYEFTIGQDDRVRILVDGNQAYQSDAWGTGSVMINLTAGNHDLTILYLDHGGPQSLAIEVSGPGTSGAVDLFDSNLLGNPEYNSTVMNLFADDLYGGTGDDSLNGGIGHDTLRGGTGDDTIFAGSGNDSVWGHDGRDVVNLGRGHDVFFDNGQDGADGSDSVRGGDGHDTLSGAGGADTLKGDRGDDSIEGGSGDDILLGGVHRDTIAGGTGNDRMYGQQGYDYLDGGDGDDKVSGGSHRDTIIGGAGDDQLIGGTGDDMFIFHGGVLQGNDTITDFSDGTEKIKMYDLNYGDLTIASVGAGSRVSWDNGSILLDGVDRATLNQDDFIFV</sequence>
<evidence type="ECO:0000256" key="5">
    <source>
        <dbReference type="ARBA" id="ARBA00022737"/>
    </source>
</evidence>
<feature type="region of interest" description="Disordered" evidence="8">
    <location>
        <begin position="247"/>
        <end position="278"/>
    </location>
</feature>
<gene>
    <name evidence="10" type="ORF">PhaeoP88_04054</name>
</gene>
<name>A0A2I7KFK5_9RHOB</name>
<geneLocation type="plasmid" evidence="11">
    <name>pp88_b</name>
</geneLocation>
<reference evidence="10 11" key="1">
    <citation type="journal article" date="2017" name="Front. Microbiol.">
        <title>Phaeobacter piscinae sp. nov., a species of the Roseobacter group and potential aquaculture probiont.</title>
        <authorList>
            <person name="Sonnenschein E.C."/>
            <person name="Phippen C.B.W."/>
            <person name="Nielsen K.F."/>
            <person name="Mateiu R.V."/>
            <person name="Melchiorsen J."/>
            <person name="Gram L."/>
            <person name="Overmann J."/>
            <person name="Freese H.M."/>
        </authorList>
    </citation>
    <scope>NUCLEOTIDE SEQUENCE [LARGE SCALE GENOMIC DNA]</scope>
    <source>
        <strain evidence="10 11">P88</strain>
        <plasmid evidence="11">pp88_b</plasmid>
    </source>
</reference>
<dbReference type="InterPro" id="IPR011049">
    <property type="entry name" value="Serralysin-like_metalloprot_C"/>
</dbReference>
<dbReference type="PRINTS" id="PR00313">
    <property type="entry name" value="CABNDNGRPT"/>
</dbReference>
<feature type="region of interest" description="Disordered" evidence="8">
    <location>
        <begin position="1502"/>
        <end position="1548"/>
    </location>
</feature>
<dbReference type="GO" id="GO:0005509">
    <property type="term" value="F:calcium ion binding"/>
    <property type="evidence" value="ECO:0007669"/>
    <property type="project" value="InterPro"/>
</dbReference>
<dbReference type="InterPro" id="IPR001343">
    <property type="entry name" value="Hemolysn_Ca-bd"/>
</dbReference>
<evidence type="ECO:0000256" key="6">
    <source>
        <dbReference type="ARBA" id="ARBA00023026"/>
    </source>
</evidence>
<dbReference type="InterPro" id="IPR018511">
    <property type="entry name" value="Hemolysin-typ_Ca-bd_CS"/>
</dbReference>